<keyword evidence="3" id="KW-1185">Reference proteome</keyword>
<sequence>MTRLLLDLITLEKQVGNSRGKSLSEKGKENVLTEFKKEFPLTLNWNKIKNRLDTLKRQYELYPSKLRSHPLRFIPLLHVVFRDETVVVEESWQPRHGVNRHAPLVDVSETERTNKEDEREDMMHENEPHHMETEDPDWMSQIPRENSANPNSEAEPSFASKETSSMHTQEKISQNRKRKQNPVDSTLDRIATTMEDRNDILEQMTNAKSKS</sequence>
<proteinExistence type="predicted"/>
<evidence type="ECO:0000259" key="2">
    <source>
        <dbReference type="Pfam" id="PF12776"/>
    </source>
</evidence>
<name>A0ABM1QGA1_CAMSA</name>
<dbReference type="Proteomes" id="UP000694864">
    <property type="component" value="Chromosome 9"/>
</dbReference>
<protein>
    <submittedName>
        <fullName evidence="4">Uncharacterized protein LOC104715431</fullName>
    </submittedName>
</protein>
<dbReference type="GeneID" id="104715431"/>
<evidence type="ECO:0000313" key="3">
    <source>
        <dbReference type="Proteomes" id="UP000694864"/>
    </source>
</evidence>
<dbReference type="Pfam" id="PF12776">
    <property type="entry name" value="Myb_DNA-bind_3"/>
    <property type="match status" value="1"/>
</dbReference>
<organism evidence="3 4">
    <name type="scientific">Camelina sativa</name>
    <name type="common">False flax</name>
    <name type="synonym">Myagrum sativum</name>
    <dbReference type="NCBI Taxonomy" id="90675"/>
    <lineage>
        <taxon>Eukaryota</taxon>
        <taxon>Viridiplantae</taxon>
        <taxon>Streptophyta</taxon>
        <taxon>Embryophyta</taxon>
        <taxon>Tracheophyta</taxon>
        <taxon>Spermatophyta</taxon>
        <taxon>Magnoliopsida</taxon>
        <taxon>eudicotyledons</taxon>
        <taxon>Gunneridae</taxon>
        <taxon>Pentapetalae</taxon>
        <taxon>rosids</taxon>
        <taxon>malvids</taxon>
        <taxon>Brassicales</taxon>
        <taxon>Brassicaceae</taxon>
        <taxon>Camelineae</taxon>
        <taxon>Camelina</taxon>
    </lineage>
</organism>
<evidence type="ECO:0000313" key="4">
    <source>
        <dbReference type="RefSeq" id="XP_019085789.1"/>
    </source>
</evidence>
<feature type="compositionally biased region" description="Polar residues" evidence="1">
    <location>
        <begin position="143"/>
        <end position="167"/>
    </location>
</feature>
<dbReference type="RefSeq" id="XP_019085789.1">
    <property type="nucleotide sequence ID" value="XM_019230244.1"/>
</dbReference>
<gene>
    <name evidence="4" type="primary">LOC104715431</name>
</gene>
<reference evidence="4" key="2">
    <citation type="submission" date="2025-08" db="UniProtKB">
        <authorList>
            <consortium name="RefSeq"/>
        </authorList>
    </citation>
    <scope>IDENTIFICATION</scope>
    <source>
        <tissue evidence="4">Leaf</tissue>
    </source>
</reference>
<feature type="compositionally biased region" description="Basic and acidic residues" evidence="1">
    <location>
        <begin position="109"/>
        <end position="133"/>
    </location>
</feature>
<feature type="domain" description="Myb/SANT-like" evidence="2">
    <location>
        <begin position="1"/>
        <end position="64"/>
    </location>
</feature>
<dbReference type="InterPro" id="IPR024752">
    <property type="entry name" value="Myb/SANT-like_dom"/>
</dbReference>
<feature type="region of interest" description="Disordered" evidence="1">
    <location>
        <begin position="99"/>
        <end position="211"/>
    </location>
</feature>
<reference evidence="3" key="1">
    <citation type="journal article" date="2014" name="Nat. Commun.">
        <title>The emerging biofuel crop Camelina sativa retains a highly undifferentiated hexaploid genome structure.</title>
        <authorList>
            <person name="Kagale S."/>
            <person name="Koh C."/>
            <person name="Nixon J."/>
            <person name="Bollina V."/>
            <person name="Clarke W.E."/>
            <person name="Tuteja R."/>
            <person name="Spillane C."/>
            <person name="Robinson S.J."/>
            <person name="Links M.G."/>
            <person name="Clarke C."/>
            <person name="Higgins E.E."/>
            <person name="Huebert T."/>
            <person name="Sharpe A.G."/>
            <person name="Parkin I.A."/>
        </authorList>
    </citation>
    <scope>NUCLEOTIDE SEQUENCE [LARGE SCALE GENOMIC DNA]</scope>
    <source>
        <strain evidence="3">cv. DH55</strain>
    </source>
</reference>
<accession>A0ABM1QGA1</accession>
<evidence type="ECO:0000256" key="1">
    <source>
        <dbReference type="SAM" id="MobiDB-lite"/>
    </source>
</evidence>